<dbReference type="InterPro" id="IPR027417">
    <property type="entry name" value="P-loop_NTPase"/>
</dbReference>
<dbReference type="AlphaFoldDB" id="A0A345SZB8"/>
<dbReference type="EMBL" id="CP031264">
    <property type="protein sequence ID" value="AXI79073.1"/>
    <property type="molecule type" value="Genomic_DNA"/>
</dbReference>
<proteinExistence type="predicted"/>
<sequence>MAGGVTLDEMAGAHDTLVLEDPDGVGKSTLAERLSARHGFQVVHSQQTPDHLDLADRYRTILDGAGRILFDRCFVSELVYGPLYRGRSRITWSQAIDLAESVIARTGLIVHLTAPPAVIRQRLIARDGEAVRLEEISALVTGYQRVFSSLADYTKVLTIDTTTLELPPAG</sequence>
<protein>
    <submittedName>
        <fullName evidence="1">Uncharacterized protein</fullName>
    </submittedName>
</protein>
<dbReference type="Proteomes" id="UP000249340">
    <property type="component" value="Chromosome"/>
</dbReference>
<accession>A0A345SZB8</accession>
<dbReference type="Gene3D" id="3.40.50.300">
    <property type="entry name" value="P-loop containing nucleotide triphosphate hydrolases"/>
    <property type="match status" value="1"/>
</dbReference>
<keyword evidence="2" id="KW-1185">Reference proteome</keyword>
<organism evidence="1 2">
    <name type="scientific">Peterkaempfera bronchialis</name>
    <dbReference type="NCBI Taxonomy" id="2126346"/>
    <lineage>
        <taxon>Bacteria</taxon>
        <taxon>Bacillati</taxon>
        <taxon>Actinomycetota</taxon>
        <taxon>Actinomycetes</taxon>
        <taxon>Kitasatosporales</taxon>
        <taxon>Streptomycetaceae</taxon>
        <taxon>Peterkaempfera</taxon>
    </lineage>
</organism>
<evidence type="ECO:0000313" key="2">
    <source>
        <dbReference type="Proteomes" id="UP000249340"/>
    </source>
</evidence>
<reference evidence="2" key="1">
    <citation type="submission" date="2018-07" db="EMBL/GenBank/DDBJ databases">
        <title>Streptacidiphilus bronchialis DSM 106435 chromosome.</title>
        <authorList>
            <person name="Batra D."/>
            <person name="Gulvik C.A."/>
        </authorList>
    </citation>
    <scope>NUCLEOTIDE SEQUENCE [LARGE SCALE GENOMIC DNA]</scope>
    <source>
        <strain evidence="2">DSM 106435</strain>
    </source>
</reference>
<dbReference type="KEGG" id="stri:C7M71_018290"/>
<dbReference type="RefSeq" id="WP_111490320.1">
    <property type="nucleotide sequence ID" value="NZ_CP031264.1"/>
</dbReference>
<gene>
    <name evidence="1" type="ORF">C7M71_018290</name>
</gene>
<dbReference type="SUPFAM" id="SSF52540">
    <property type="entry name" value="P-loop containing nucleoside triphosphate hydrolases"/>
    <property type="match status" value="1"/>
</dbReference>
<evidence type="ECO:0000313" key="1">
    <source>
        <dbReference type="EMBL" id="AXI79073.1"/>
    </source>
</evidence>
<dbReference type="OrthoDB" id="3530636at2"/>
<name>A0A345SZB8_9ACTN</name>